<dbReference type="Pfam" id="PF04775">
    <property type="entry name" value="Bile_Hydr_Trans"/>
    <property type="match status" value="1"/>
</dbReference>
<protein>
    <recommendedName>
        <fullName evidence="7">Palmitoyl-CoA hydrolase</fullName>
    </recommendedName>
</protein>
<feature type="active site" description="Charge relay system" evidence="2">
    <location>
        <position position="381"/>
    </location>
</feature>
<dbReference type="AlphaFoldDB" id="A0A4P7IKY3"/>
<dbReference type="SUPFAM" id="SSF53474">
    <property type="entry name" value="alpha/beta-Hydrolases"/>
    <property type="match status" value="1"/>
</dbReference>
<dbReference type="InterPro" id="IPR016662">
    <property type="entry name" value="Acyl-CoA_thioEstase_long-chain"/>
</dbReference>
<name>A0A4P7IKY3_9ACTN</name>
<sequence>MAWAPHRRRVATVLRVSKQGWRGQLQAVTWTLTALALVLTAGCTGSQPSEEPDSSEVPTQVSLRVVPAQSRLVDPVSVTVTGLEPRRLHTVTLTSVDGDGVRWTSSAQFRSSTDGTLMLDDARALEGSYQGVNGMGLLETLQQEDVSTEPAYYFWTGSPQEFRIEVLADDKLVAQTEFLRQLGPGVRRTEQSVTKEGFDGAFYRHSDRGASKSRPAILAFGGSEGGNSMELPGTALAAEGYPTLTVAYFGKPGLPKSLRNIPLEYFATALRWLRKQPGVDPSRIYVLGVSRGSEPAQLVAVRYPRLVHGVVAVVPSGVVHAGLRGAGSSSRAARESAWSFQGRPVPWTRTVNDPRPDEFPRSVIPVQDIDGPMLLVCGGADQVWDSCAFARAIVSRREQHGVHRRSLLLAYPQAGHGIGSLVPYDPEPIYGPLAGALALSNQRARARLWGQLTAFLRTTSGAGE</sequence>
<evidence type="ECO:0008006" key="7">
    <source>
        <dbReference type="Google" id="ProtNLM"/>
    </source>
</evidence>
<feature type="active site" description="Charge relay system" evidence="2">
    <location>
        <position position="290"/>
    </location>
</feature>
<evidence type="ECO:0000259" key="3">
    <source>
        <dbReference type="Pfam" id="PF04775"/>
    </source>
</evidence>
<dbReference type="PIRSF" id="PIRSF016521">
    <property type="entry name" value="Acyl-CoA_hydro"/>
    <property type="match status" value="1"/>
</dbReference>
<dbReference type="Gene3D" id="3.40.50.1820">
    <property type="entry name" value="alpha/beta hydrolase"/>
    <property type="match status" value="1"/>
</dbReference>
<dbReference type="KEGG" id="nsn:EXE58_15185"/>
<evidence type="ECO:0000256" key="1">
    <source>
        <dbReference type="ARBA" id="ARBA00006538"/>
    </source>
</evidence>
<dbReference type="GO" id="GO:0006631">
    <property type="term" value="P:fatty acid metabolic process"/>
    <property type="evidence" value="ECO:0007669"/>
    <property type="project" value="TreeGrafter"/>
</dbReference>
<dbReference type="InterPro" id="IPR042490">
    <property type="entry name" value="Thio_Ohase/BAAT_N"/>
</dbReference>
<gene>
    <name evidence="5" type="ORF">EXE58_15185</name>
</gene>
<dbReference type="Proteomes" id="UP000294853">
    <property type="component" value="Chromosome"/>
</dbReference>
<dbReference type="PANTHER" id="PTHR10824:SF4">
    <property type="entry name" value="ACYL-COENZYME A THIOESTERASE 1-LIKE"/>
    <property type="match status" value="1"/>
</dbReference>
<evidence type="ECO:0000259" key="4">
    <source>
        <dbReference type="Pfam" id="PF08840"/>
    </source>
</evidence>
<dbReference type="Gene3D" id="2.60.40.2240">
    <property type="entry name" value="Acyl-CoA thioester hydrolase/BAAT N-terminal domain"/>
    <property type="match status" value="1"/>
</dbReference>
<keyword evidence="6" id="KW-1185">Reference proteome</keyword>
<dbReference type="InterPro" id="IPR014940">
    <property type="entry name" value="BAAT_C"/>
</dbReference>
<accession>A0A4P7IKY3</accession>
<dbReference type="GO" id="GO:0006637">
    <property type="term" value="P:acyl-CoA metabolic process"/>
    <property type="evidence" value="ECO:0007669"/>
    <property type="project" value="InterPro"/>
</dbReference>
<evidence type="ECO:0000256" key="2">
    <source>
        <dbReference type="PIRSR" id="PIRSR016521-1"/>
    </source>
</evidence>
<reference evidence="5 6" key="1">
    <citation type="submission" date="2019-03" db="EMBL/GenBank/DDBJ databases">
        <title>Three New Species of Nocardioides, Nocardioides euryhalodurans sp. nov., Nocardioides seonyuensis sp. nov. and Nocardioides eburneoflavus sp. nov. Iolated from Soil.</title>
        <authorList>
            <person name="Roh S.G."/>
            <person name="Lee C."/>
            <person name="Kim M.-K."/>
            <person name="Kim S.B."/>
        </authorList>
    </citation>
    <scope>NUCLEOTIDE SEQUENCE [LARGE SCALE GENOMIC DNA]</scope>
    <source>
        <strain evidence="5 6">MMS17-SY207-3</strain>
    </source>
</reference>
<feature type="active site" description="Charge relay system" evidence="2">
    <location>
        <position position="416"/>
    </location>
</feature>
<dbReference type="InterPro" id="IPR006862">
    <property type="entry name" value="Thio_Ohase/aa_AcTrfase"/>
</dbReference>
<dbReference type="OrthoDB" id="4819815at2"/>
<evidence type="ECO:0000313" key="5">
    <source>
        <dbReference type="EMBL" id="QBX56671.1"/>
    </source>
</evidence>
<organism evidence="5 6">
    <name type="scientific">Nocardioides seonyuensis</name>
    <dbReference type="NCBI Taxonomy" id="2518371"/>
    <lineage>
        <taxon>Bacteria</taxon>
        <taxon>Bacillati</taxon>
        <taxon>Actinomycetota</taxon>
        <taxon>Actinomycetes</taxon>
        <taxon>Propionibacteriales</taxon>
        <taxon>Nocardioidaceae</taxon>
        <taxon>Nocardioides</taxon>
    </lineage>
</organism>
<evidence type="ECO:0000313" key="6">
    <source>
        <dbReference type="Proteomes" id="UP000294853"/>
    </source>
</evidence>
<proteinExistence type="inferred from homology"/>
<feature type="domain" description="Acyl-CoA thioester hydrolase/bile acid-CoA amino acid N-acetyltransferase" evidence="3">
    <location>
        <begin position="75"/>
        <end position="190"/>
    </location>
</feature>
<feature type="domain" description="BAAT/Acyl-CoA thioester hydrolase C-terminal" evidence="4">
    <location>
        <begin position="261"/>
        <end position="426"/>
    </location>
</feature>
<comment type="similarity">
    <text evidence="1">Belongs to the C/M/P thioester hydrolase family.</text>
</comment>
<dbReference type="InterPro" id="IPR029058">
    <property type="entry name" value="AB_hydrolase_fold"/>
</dbReference>
<dbReference type="PANTHER" id="PTHR10824">
    <property type="entry name" value="ACYL-COENZYME A THIOESTERASE-RELATED"/>
    <property type="match status" value="1"/>
</dbReference>
<dbReference type="GO" id="GO:0047617">
    <property type="term" value="F:fatty acyl-CoA hydrolase activity"/>
    <property type="evidence" value="ECO:0007669"/>
    <property type="project" value="TreeGrafter"/>
</dbReference>
<dbReference type="EMBL" id="CP038436">
    <property type="protein sequence ID" value="QBX56671.1"/>
    <property type="molecule type" value="Genomic_DNA"/>
</dbReference>
<dbReference type="Pfam" id="PF08840">
    <property type="entry name" value="BAAT_C"/>
    <property type="match status" value="1"/>
</dbReference>